<dbReference type="InterPro" id="IPR054594">
    <property type="entry name" value="Lon_lid"/>
</dbReference>
<reference evidence="18" key="1">
    <citation type="submission" date="2017-09" db="EMBL/GenBank/DDBJ databases">
        <title>Depth-based differentiation of microbial function through sediment-hosted aquifers and enrichment of novel symbionts in the deep terrestrial subsurface.</title>
        <authorList>
            <person name="Probst A.J."/>
            <person name="Ladd B."/>
            <person name="Jarett J.K."/>
            <person name="Geller-Mcgrath D.E."/>
            <person name="Sieber C.M.K."/>
            <person name="Emerson J.B."/>
            <person name="Anantharaman K."/>
            <person name="Thomas B.C."/>
            <person name="Malmstrom R."/>
            <person name="Stieglmeier M."/>
            <person name="Klingl A."/>
            <person name="Woyke T."/>
            <person name="Ryan C.M."/>
            <person name="Banfield J.F."/>
        </authorList>
    </citation>
    <scope>NUCLEOTIDE SEQUENCE [LARGE SCALE GENOMIC DNA]</scope>
</reference>
<comment type="function">
    <text evidence="9">ATP-dependent serine protease that mediates the selective degradation of mutant and abnormal proteins as well as certain short-lived regulatory proteins. Required for cellular homeostasis and for survival from DNA damage and developmental changes induced by stress. Degrades polypeptides processively to yield small peptide fragments that are 5 to 10 amino acids long. Binds to DNA in a double-stranded, site-specific manner.</text>
</comment>
<dbReference type="SUPFAM" id="SSF88697">
    <property type="entry name" value="PUA domain-like"/>
    <property type="match status" value="1"/>
</dbReference>
<dbReference type="GO" id="GO:0034605">
    <property type="term" value="P:cellular response to heat"/>
    <property type="evidence" value="ECO:0007669"/>
    <property type="project" value="UniProtKB-UniRule"/>
</dbReference>
<keyword evidence="5 9" id="KW-0378">Hydrolase</keyword>
<evidence type="ECO:0000256" key="9">
    <source>
        <dbReference type="HAMAP-Rule" id="MF_01973"/>
    </source>
</evidence>
<dbReference type="InterPro" id="IPR004815">
    <property type="entry name" value="Lon_bac/euk-typ"/>
</dbReference>
<comment type="similarity">
    <text evidence="9 12 13">Belongs to the peptidase S16 family.</text>
</comment>
<comment type="subcellular location">
    <subcellularLocation>
        <location evidence="1 9">Cytoplasm</location>
    </subcellularLocation>
</comment>
<dbReference type="PIRSF" id="PIRSF001174">
    <property type="entry name" value="Lon_proteas"/>
    <property type="match status" value="1"/>
</dbReference>
<dbReference type="FunFam" id="1.20.5.5270:FF:000002">
    <property type="entry name" value="Lon protease homolog"/>
    <property type="match status" value="1"/>
</dbReference>
<comment type="subunit">
    <text evidence="9">Homohexamer. Organized in a ring with a central cavity.</text>
</comment>
<dbReference type="Pfam" id="PF02190">
    <property type="entry name" value="LON_substr_bdg"/>
    <property type="match status" value="1"/>
</dbReference>
<dbReference type="GO" id="GO:0005737">
    <property type="term" value="C:cytoplasm"/>
    <property type="evidence" value="ECO:0007669"/>
    <property type="project" value="UniProtKB-SubCell"/>
</dbReference>
<feature type="coiled-coil region" evidence="14">
    <location>
        <begin position="170"/>
        <end position="200"/>
    </location>
</feature>
<keyword evidence="8 9" id="KW-0346">Stress response</keyword>
<keyword evidence="2 9" id="KW-0963">Cytoplasm</keyword>
<dbReference type="Gene3D" id="3.40.50.300">
    <property type="entry name" value="P-loop containing nucleotide triphosphate hydrolases"/>
    <property type="match status" value="1"/>
</dbReference>
<gene>
    <name evidence="9 17" type="primary">lon</name>
    <name evidence="17" type="ORF">CO179_01580</name>
</gene>
<dbReference type="GO" id="GO:0004176">
    <property type="term" value="F:ATP-dependent peptidase activity"/>
    <property type="evidence" value="ECO:0007669"/>
    <property type="project" value="UniProtKB-UniRule"/>
</dbReference>
<dbReference type="InterPro" id="IPR014721">
    <property type="entry name" value="Ribsml_uS5_D2-typ_fold_subgr"/>
</dbReference>
<dbReference type="AlphaFoldDB" id="A0A2M7X3G4"/>
<dbReference type="NCBIfam" id="TIGR00763">
    <property type="entry name" value="lon"/>
    <property type="match status" value="1"/>
</dbReference>
<dbReference type="Pfam" id="PF05362">
    <property type="entry name" value="Lon_C"/>
    <property type="match status" value="1"/>
</dbReference>
<keyword evidence="6 9" id="KW-0720">Serine protease</keyword>
<dbReference type="Proteomes" id="UP000231195">
    <property type="component" value="Unassembled WGS sequence"/>
</dbReference>
<evidence type="ECO:0000256" key="7">
    <source>
        <dbReference type="ARBA" id="ARBA00022840"/>
    </source>
</evidence>
<comment type="induction">
    <text evidence="9">By heat shock.</text>
</comment>
<dbReference type="HAMAP" id="MF_01973">
    <property type="entry name" value="lon_bact"/>
    <property type="match status" value="1"/>
</dbReference>
<keyword evidence="4 9" id="KW-0547">Nucleotide-binding</keyword>
<feature type="domain" description="Lon N-terminal" evidence="16">
    <location>
        <begin position="1"/>
        <end position="147"/>
    </location>
</feature>
<evidence type="ECO:0000313" key="17">
    <source>
        <dbReference type="EMBL" id="PJA40703.1"/>
    </source>
</evidence>
<feature type="domain" description="Lon proteolytic" evidence="15">
    <location>
        <begin position="535"/>
        <end position="716"/>
    </location>
</feature>
<feature type="binding site" evidence="9 11">
    <location>
        <begin position="299"/>
        <end position="306"/>
    </location>
    <ligand>
        <name>ATP</name>
        <dbReference type="ChEBI" id="CHEBI:30616"/>
    </ligand>
</feature>
<dbReference type="SMART" id="SM00464">
    <property type="entry name" value="LON"/>
    <property type="match status" value="1"/>
</dbReference>
<evidence type="ECO:0000256" key="1">
    <source>
        <dbReference type="ARBA" id="ARBA00004496"/>
    </source>
</evidence>
<dbReference type="Gene3D" id="3.30.230.10">
    <property type="match status" value="1"/>
</dbReference>
<keyword evidence="7 9" id="KW-0067">ATP-binding</keyword>
<dbReference type="InterPro" id="IPR027543">
    <property type="entry name" value="Lon_bac"/>
</dbReference>
<dbReference type="EMBL" id="PFWZ01000065">
    <property type="protein sequence ID" value="PJA40703.1"/>
    <property type="molecule type" value="Genomic_DNA"/>
</dbReference>
<dbReference type="GO" id="GO:0043565">
    <property type="term" value="F:sequence-specific DNA binding"/>
    <property type="evidence" value="ECO:0007669"/>
    <property type="project" value="UniProtKB-UniRule"/>
</dbReference>
<evidence type="ECO:0000259" key="16">
    <source>
        <dbReference type="PROSITE" id="PS51787"/>
    </source>
</evidence>
<evidence type="ECO:0000256" key="3">
    <source>
        <dbReference type="ARBA" id="ARBA00022670"/>
    </source>
</evidence>
<dbReference type="PROSITE" id="PS01046">
    <property type="entry name" value="LON_SER"/>
    <property type="match status" value="1"/>
</dbReference>
<dbReference type="Pfam" id="PF00004">
    <property type="entry name" value="AAA"/>
    <property type="match status" value="1"/>
</dbReference>
<dbReference type="SUPFAM" id="SSF52540">
    <property type="entry name" value="P-loop containing nucleoside triphosphate hydrolases"/>
    <property type="match status" value="1"/>
</dbReference>
<dbReference type="CDD" id="cd19500">
    <property type="entry name" value="RecA-like_Lon"/>
    <property type="match status" value="1"/>
</dbReference>
<sequence length="716" mass="79507">MISQVKPEDLHTTGTVCIIHRVMPVSGKTGAMVVLQGLSKVQALDVRLEEGLLKSSVEVKEEVSKDSKEVRALMKNALNSAQNIIQNTPYLPQELQIALEDLSDPLKFVYLLATLVRFDMSEKQMILEEDNVKDKLIKTAAILARELEQIELGGKIVSNVKKEFNKMSREAFLRQQLKEIQRELGEESETQQEANEYRERLDKEGFPEEVVKEVSREIDRLESMHPHSSEYQVVRTYLDWVFDLPWGEVKEGPIDLKKVEKTLNQDHYGLEEVKKRLLEFLAVRTLTPSHKGPILCFVGPPGVGKTSLGKSIANALGREFVRVSLGGVHDEAEIRGHRRTYVGALPGKIIQGIRRAGTTNPVFMLDEIDKVGTDFRGDPSSALLEVLDPEQNDTFRDHYLDLDYDLSNVLFIATANVLDTIQPALRDRMEIIELSGYIDEEKEAIAKKHLWPRVLERHGLTKSKLKLNDEVNSVVINEYTREAGVRNLERELSKIARKAVFDIVHGKQKTMTINGDKVREYLGSQRIFPEVKARTSRPGVSTGLAVTQAGGEILFVEAMSMPGGKGFTVTGSLGDVMKESAKAALSVVRSRSIALGISNDFFKKNDIHVHVPQGAVPKDGPSAGVAMTVALVSLITNKPVRNDVAMTGEITLTGQVMAVGGVKEKILAAKRAGISHVVLPSRNKPDVDDVDKKLLKGLKVSYVESIDEVLPLVLTK</sequence>
<dbReference type="PANTHER" id="PTHR10046">
    <property type="entry name" value="ATP DEPENDENT LON PROTEASE FAMILY MEMBER"/>
    <property type="match status" value="1"/>
</dbReference>
<dbReference type="GO" id="GO:0006515">
    <property type="term" value="P:protein quality control for misfolded or incompletely synthesized proteins"/>
    <property type="evidence" value="ECO:0007669"/>
    <property type="project" value="UniProtKB-UniRule"/>
</dbReference>
<accession>A0A2M7X3G4</accession>
<dbReference type="PRINTS" id="PR00830">
    <property type="entry name" value="ENDOLAPTASE"/>
</dbReference>
<dbReference type="InterPro" id="IPR008268">
    <property type="entry name" value="Peptidase_S16_AS"/>
</dbReference>
<evidence type="ECO:0000259" key="15">
    <source>
        <dbReference type="PROSITE" id="PS51786"/>
    </source>
</evidence>
<evidence type="ECO:0000256" key="8">
    <source>
        <dbReference type="ARBA" id="ARBA00023016"/>
    </source>
</evidence>
<dbReference type="InterPro" id="IPR020568">
    <property type="entry name" value="Ribosomal_Su5_D2-typ_SF"/>
</dbReference>
<proteinExistence type="evidence at transcript level"/>
<comment type="catalytic activity">
    <reaction evidence="9 12">
        <text>Hydrolysis of proteins in presence of ATP.</text>
        <dbReference type="EC" id="3.4.21.53"/>
    </reaction>
</comment>
<protein>
    <recommendedName>
        <fullName evidence="9">Lon protease</fullName>
        <ecNumber evidence="9">3.4.21.53</ecNumber>
    </recommendedName>
    <alternativeName>
        <fullName evidence="9">ATP-dependent protease La</fullName>
    </alternativeName>
</protein>
<dbReference type="InterPro" id="IPR003111">
    <property type="entry name" value="Lon_prtase_N"/>
</dbReference>
<evidence type="ECO:0000256" key="11">
    <source>
        <dbReference type="PIRSR" id="PIRSR001174-2"/>
    </source>
</evidence>
<evidence type="ECO:0000256" key="4">
    <source>
        <dbReference type="ARBA" id="ARBA00022741"/>
    </source>
</evidence>
<evidence type="ECO:0000313" key="18">
    <source>
        <dbReference type="Proteomes" id="UP000231195"/>
    </source>
</evidence>
<evidence type="ECO:0000256" key="6">
    <source>
        <dbReference type="ARBA" id="ARBA00022825"/>
    </source>
</evidence>
<dbReference type="EC" id="3.4.21.53" evidence="9"/>
<comment type="caution">
    <text evidence="17">The sequence shown here is derived from an EMBL/GenBank/DDBJ whole genome shotgun (WGS) entry which is preliminary data.</text>
</comment>
<dbReference type="InterPro" id="IPR008269">
    <property type="entry name" value="Lon_proteolytic"/>
</dbReference>
<dbReference type="Gene3D" id="1.20.5.5270">
    <property type="match status" value="1"/>
</dbReference>
<dbReference type="GO" id="GO:0016887">
    <property type="term" value="F:ATP hydrolysis activity"/>
    <property type="evidence" value="ECO:0007669"/>
    <property type="project" value="UniProtKB-UniRule"/>
</dbReference>
<evidence type="ECO:0000256" key="2">
    <source>
        <dbReference type="ARBA" id="ARBA00022490"/>
    </source>
</evidence>
<dbReference type="InterPro" id="IPR003959">
    <property type="entry name" value="ATPase_AAA_core"/>
</dbReference>
<feature type="active site" evidence="9 10">
    <location>
        <position position="665"/>
    </location>
</feature>
<dbReference type="GO" id="GO:0005524">
    <property type="term" value="F:ATP binding"/>
    <property type="evidence" value="ECO:0007669"/>
    <property type="project" value="UniProtKB-UniRule"/>
</dbReference>
<feature type="active site" evidence="9 10">
    <location>
        <position position="622"/>
    </location>
</feature>
<dbReference type="InterPro" id="IPR027065">
    <property type="entry name" value="Lon_Prtase"/>
</dbReference>
<dbReference type="InterPro" id="IPR027417">
    <property type="entry name" value="P-loop_NTPase"/>
</dbReference>
<dbReference type="PROSITE" id="PS51787">
    <property type="entry name" value="LON_N"/>
    <property type="match status" value="1"/>
</dbReference>
<name>A0A2M7X3G4_UNCKA</name>
<dbReference type="GO" id="GO:0004252">
    <property type="term" value="F:serine-type endopeptidase activity"/>
    <property type="evidence" value="ECO:0007669"/>
    <property type="project" value="UniProtKB-UniRule"/>
</dbReference>
<dbReference type="SMART" id="SM00382">
    <property type="entry name" value="AAA"/>
    <property type="match status" value="1"/>
</dbReference>
<evidence type="ECO:0000256" key="5">
    <source>
        <dbReference type="ARBA" id="ARBA00022801"/>
    </source>
</evidence>
<keyword evidence="14" id="KW-0175">Coiled coil</keyword>
<dbReference type="InterPro" id="IPR015947">
    <property type="entry name" value="PUA-like_sf"/>
</dbReference>
<dbReference type="InterPro" id="IPR003593">
    <property type="entry name" value="AAA+_ATPase"/>
</dbReference>
<evidence type="ECO:0000256" key="10">
    <source>
        <dbReference type="PIRSR" id="PIRSR001174-1"/>
    </source>
</evidence>
<dbReference type="Gene3D" id="1.10.8.60">
    <property type="match status" value="1"/>
</dbReference>
<evidence type="ECO:0000256" key="13">
    <source>
        <dbReference type="RuleBase" id="RU000591"/>
    </source>
</evidence>
<dbReference type="SUPFAM" id="SSF54211">
    <property type="entry name" value="Ribosomal protein S5 domain 2-like"/>
    <property type="match status" value="1"/>
</dbReference>
<dbReference type="PROSITE" id="PS51786">
    <property type="entry name" value="LON_PROTEOLYTIC"/>
    <property type="match status" value="1"/>
</dbReference>
<dbReference type="Gene3D" id="1.20.58.1480">
    <property type="match status" value="1"/>
</dbReference>
<dbReference type="Pfam" id="PF22667">
    <property type="entry name" value="Lon_lid"/>
    <property type="match status" value="1"/>
</dbReference>
<dbReference type="FunFam" id="3.40.50.300:FF:000382">
    <property type="entry name" value="Lon protease homolog 2, peroxisomal"/>
    <property type="match status" value="1"/>
</dbReference>
<organism evidence="17 18">
    <name type="scientific">candidate division WWE3 bacterium CG_4_9_14_3_um_filter_39_7</name>
    <dbReference type="NCBI Taxonomy" id="1975080"/>
    <lineage>
        <taxon>Bacteria</taxon>
        <taxon>Katanobacteria</taxon>
    </lineage>
</organism>
<evidence type="ECO:0000256" key="14">
    <source>
        <dbReference type="SAM" id="Coils"/>
    </source>
</evidence>
<evidence type="ECO:0000256" key="12">
    <source>
        <dbReference type="PROSITE-ProRule" id="PRU01122"/>
    </source>
</evidence>
<keyword evidence="3 9" id="KW-0645">Protease</keyword>